<evidence type="ECO:0000313" key="13">
    <source>
        <dbReference type="Proteomes" id="UP000272490"/>
    </source>
</evidence>
<comment type="similarity">
    <text evidence="2">In the central section; belongs to the CRISPR-associated helicase Cas3 family.</text>
</comment>
<dbReference type="Pfam" id="PF22590">
    <property type="entry name" value="Cas3-like_C_2"/>
    <property type="match status" value="1"/>
</dbReference>
<feature type="domain" description="HD Cas3-type" evidence="11">
    <location>
        <begin position="15"/>
        <end position="184"/>
    </location>
</feature>
<dbReference type="InterPro" id="IPR014001">
    <property type="entry name" value="Helicase_ATP-bd"/>
</dbReference>
<dbReference type="PANTHER" id="PTHR47959">
    <property type="entry name" value="ATP-DEPENDENT RNA HELICASE RHLE-RELATED"/>
    <property type="match status" value="1"/>
</dbReference>
<evidence type="ECO:0000259" key="11">
    <source>
        <dbReference type="PROSITE" id="PS51643"/>
    </source>
</evidence>
<dbReference type="GO" id="GO:0003676">
    <property type="term" value="F:nucleic acid binding"/>
    <property type="evidence" value="ECO:0007669"/>
    <property type="project" value="InterPro"/>
</dbReference>
<reference evidence="12 13" key="1">
    <citation type="submission" date="2018-11" db="EMBL/GenBank/DDBJ databases">
        <title>Genome sequencing of Lachnoanaerobaculum sp. KCOM 2030 (= ChDC B114).</title>
        <authorList>
            <person name="Kook J.-K."/>
            <person name="Park S.-N."/>
            <person name="Lim Y.K."/>
        </authorList>
    </citation>
    <scope>NUCLEOTIDE SEQUENCE [LARGE SCALE GENOMIC DNA]</scope>
    <source>
        <strain evidence="12 13">KCOM 2030</strain>
    </source>
</reference>
<keyword evidence="3" id="KW-0540">Nuclease</keyword>
<comment type="similarity">
    <text evidence="1">In the N-terminal section; belongs to the CRISPR-associated nuclease Cas3-HD family.</text>
</comment>
<dbReference type="AlphaFoldDB" id="A0A3P3R297"/>
<dbReference type="GO" id="GO:0046872">
    <property type="term" value="F:metal ion binding"/>
    <property type="evidence" value="ECO:0007669"/>
    <property type="project" value="UniProtKB-KW"/>
</dbReference>
<dbReference type="InterPro" id="IPR006674">
    <property type="entry name" value="HD_domain"/>
</dbReference>
<keyword evidence="6" id="KW-0378">Hydrolase</keyword>
<dbReference type="Pfam" id="PF00270">
    <property type="entry name" value="DEAD"/>
    <property type="match status" value="1"/>
</dbReference>
<dbReference type="NCBIfam" id="TIGR01587">
    <property type="entry name" value="cas3_core"/>
    <property type="match status" value="1"/>
</dbReference>
<dbReference type="SUPFAM" id="SSF109604">
    <property type="entry name" value="HD-domain/PDEase-like"/>
    <property type="match status" value="1"/>
</dbReference>
<dbReference type="InterPro" id="IPR038257">
    <property type="entry name" value="CRISPR-assoc_Cas3_HD_sf"/>
</dbReference>
<dbReference type="InterPro" id="IPR027417">
    <property type="entry name" value="P-loop_NTPase"/>
</dbReference>
<dbReference type="InterPro" id="IPR054712">
    <property type="entry name" value="Cas3-like_dom"/>
</dbReference>
<dbReference type="SMART" id="SM00490">
    <property type="entry name" value="HELICc"/>
    <property type="match status" value="1"/>
</dbReference>
<dbReference type="NCBIfam" id="TIGR01596">
    <property type="entry name" value="cas3_HD"/>
    <property type="match status" value="1"/>
</dbReference>
<evidence type="ECO:0000256" key="5">
    <source>
        <dbReference type="ARBA" id="ARBA00022741"/>
    </source>
</evidence>
<dbReference type="SUPFAM" id="SSF52540">
    <property type="entry name" value="P-loop containing nucleoside triphosphate hydrolases"/>
    <property type="match status" value="1"/>
</dbReference>
<dbReference type="GO" id="GO:0004518">
    <property type="term" value="F:nuclease activity"/>
    <property type="evidence" value="ECO:0007669"/>
    <property type="project" value="UniProtKB-KW"/>
</dbReference>
<evidence type="ECO:0000256" key="4">
    <source>
        <dbReference type="ARBA" id="ARBA00022723"/>
    </source>
</evidence>
<dbReference type="GO" id="GO:0005524">
    <property type="term" value="F:ATP binding"/>
    <property type="evidence" value="ECO:0007669"/>
    <property type="project" value="UniProtKB-KW"/>
</dbReference>
<protein>
    <submittedName>
        <fullName evidence="12">CRISPR-associated helicase Cas3</fullName>
    </submittedName>
</protein>
<dbReference type="GO" id="GO:0003724">
    <property type="term" value="F:RNA helicase activity"/>
    <property type="evidence" value="ECO:0007669"/>
    <property type="project" value="TreeGrafter"/>
</dbReference>
<keyword evidence="7" id="KW-0347">Helicase</keyword>
<dbReference type="SMART" id="SM00487">
    <property type="entry name" value="DEXDc"/>
    <property type="match status" value="1"/>
</dbReference>
<dbReference type="Proteomes" id="UP000272490">
    <property type="component" value="Unassembled WGS sequence"/>
</dbReference>
<evidence type="ECO:0000256" key="1">
    <source>
        <dbReference type="ARBA" id="ARBA00006847"/>
    </source>
</evidence>
<dbReference type="CDD" id="cd09641">
    <property type="entry name" value="Cas3''_I"/>
    <property type="match status" value="1"/>
</dbReference>
<dbReference type="GO" id="GO:0051607">
    <property type="term" value="P:defense response to virus"/>
    <property type="evidence" value="ECO:0007669"/>
    <property type="project" value="UniProtKB-KW"/>
</dbReference>
<keyword evidence="13" id="KW-1185">Reference proteome</keyword>
<evidence type="ECO:0000256" key="6">
    <source>
        <dbReference type="ARBA" id="ARBA00022801"/>
    </source>
</evidence>
<dbReference type="PROSITE" id="PS51643">
    <property type="entry name" value="HD_CAS3"/>
    <property type="match status" value="1"/>
</dbReference>
<sequence length="785" mass="91871">MEIKDELAEIYKKYKAKENETIYEHTKNLLSKLEELKEIVAIEDIDLIAEACIFHDFAKVNPLFQRRLEAGKKLDENEEIGHNILSFYMAKNYLEQYSKEDRNIILYAILNHHNYVDNFETVDKKQDLISANLKSISTEVFKDDEINFFKNIGLRELAVIRKLRMNPSKRSILVKGFLHKCDYAASAHSKIDMPNIHLESRLEKLKEDFVSKGVSDGWNKMQRFARDNKDSNIILIGSTGLGKTEASLLWIGNNKGFYVLPLKTAINAMYRRIRNTLYKDDYTENLGLLHGELENIYLEDESQGTLSSETEESMKFWEYYGLTRAMSLPVTITTPDQVFRFAFKYCSYELQLATYSYSKMVIDEIQAYSPDILATLIYSLQLIDMVGGKFAITTATLPPFIKDLLQEDIDKKIEYKEDIFLNNKIRHRVSLRHSAINIDDIKDFIEDKYHQESMKLLVVVNTVTKAQSIYREIKSWLDENDIEIEMNLLHSKFTVQHRSEKEDAILKDGESKCKKRVIWISTQVVEASLDIDFDYLFTELSDLSSLLQRLGRCNRKGLKSVDEFNSYVYLDIDENLLIKHSDKNAYASSGIIYKSLYELSKAALLEWESENNTGLFSEADKNRLIENYFTKKKIEEYDKMYSSIFTEYLSEYKRMYKHLVDIIPDSKNAKEVIKEFRNIISRRVIPQSIYEDKQENIIEIIDEIEEKRKLIGRTKSTAEKQKLRVDILRLKNEFRKFTLNISLRELDKDKDYCVVDNEKIIISTRVYNKEYGIIKEKEGSGSIFL</sequence>
<dbReference type="InterPro" id="IPR011545">
    <property type="entry name" value="DEAD/DEAH_box_helicase_dom"/>
</dbReference>
<keyword evidence="5" id="KW-0547">Nucleotide-binding</keyword>
<dbReference type="OrthoDB" id="9810236at2"/>
<organism evidence="12 13">
    <name type="scientific">Lachnoanaerobaculum gingivalis</name>
    <dbReference type="NCBI Taxonomy" id="2490855"/>
    <lineage>
        <taxon>Bacteria</taxon>
        <taxon>Bacillati</taxon>
        <taxon>Bacillota</taxon>
        <taxon>Clostridia</taxon>
        <taxon>Lachnospirales</taxon>
        <taxon>Lachnospiraceae</taxon>
        <taxon>Lachnoanaerobaculum</taxon>
    </lineage>
</organism>
<evidence type="ECO:0000256" key="2">
    <source>
        <dbReference type="ARBA" id="ARBA00009046"/>
    </source>
</evidence>
<dbReference type="Gene3D" id="3.40.50.300">
    <property type="entry name" value="P-loop containing nucleotide triphosphate hydrolases"/>
    <property type="match status" value="2"/>
</dbReference>
<gene>
    <name evidence="12" type="primary">cas3</name>
    <name evidence="12" type="ORF">EHV10_01445</name>
</gene>
<dbReference type="InterPro" id="IPR006474">
    <property type="entry name" value="Helicase_Cas3_CRISPR-ass_core"/>
</dbReference>
<proteinExistence type="inferred from homology"/>
<keyword evidence="4" id="KW-0479">Metal-binding</keyword>
<dbReference type="Gene3D" id="1.10.3210.30">
    <property type="match status" value="1"/>
</dbReference>
<dbReference type="PANTHER" id="PTHR47959:SF16">
    <property type="entry name" value="CRISPR-ASSOCIATED NUCLEASE_HELICASE CAS3-RELATED"/>
    <property type="match status" value="1"/>
</dbReference>
<dbReference type="GO" id="GO:0005829">
    <property type="term" value="C:cytosol"/>
    <property type="evidence" value="ECO:0007669"/>
    <property type="project" value="TreeGrafter"/>
</dbReference>
<dbReference type="Pfam" id="PF01966">
    <property type="entry name" value="HD"/>
    <property type="match status" value="1"/>
</dbReference>
<keyword evidence="9" id="KW-0051">Antiviral defense</keyword>
<evidence type="ECO:0000256" key="3">
    <source>
        <dbReference type="ARBA" id="ARBA00022722"/>
    </source>
</evidence>
<name>A0A3P3R297_9FIRM</name>
<dbReference type="RefSeq" id="WP_128673095.1">
    <property type="nucleotide sequence ID" value="NZ_RRCO01000001.1"/>
</dbReference>
<accession>A0A3P3R297</accession>
<dbReference type="InterPro" id="IPR050079">
    <property type="entry name" value="DEAD_box_RNA_helicase"/>
</dbReference>
<dbReference type="InterPro" id="IPR006483">
    <property type="entry name" value="CRISPR-assoc_Cas3_HD"/>
</dbReference>
<evidence type="ECO:0000256" key="8">
    <source>
        <dbReference type="ARBA" id="ARBA00022840"/>
    </source>
</evidence>
<keyword evidence="8" id="KW-0067">ATP-binding</keyword>
<dbReference type="InterPro" id="IPR001650">
    <property type="entry name" value="Helicase_C-like"/>
</dbReference>
<dbReference type="GO" id="GO:0016787">
    <property type="term" value="F:hydrolase activity"/>
    <property type="evidence" value="ECO:0007669"/>
    <property type="project" value="UniProtKB-KW"/>
</dbReference>
<evidence type="ECO:0000256" key="7">
    <source>
        <dbReference type="ARBA" id="ARBA00022806"/>
    </source>
</evidence>
<evidence type="ECO:0000256" key="10">
    <source>
        <dbReference type="ARBA" id="ARBA00038437"/>
    </source>
</evidence>
<evidence type="ECO:0000256" key="9">
    <source>
        <dbReference type="ARBA" id="ARBA00023118"/>
    </source>
</evidence>
<evidence type="ECO:0000313" key="12">
    <source>
        <dbReference type="EMBL" id="RRJ26723.1"/>
    </source>
</evidence>
<comment type="caution">
    <text evidence="12">The sequence shown here is derived from an EMBL/GenBank/DDBJ whole genome shotgun (WGS) entry which is preliminary data.</text>
</comment>
<dbReference type="EMBL" id="RRCO01000001">
    <property type="protein sequence ID" value="RRJ26723.1"/>
    <property type="molecule type" value="Genomic_DNA"/>
</dbReference>
<comment type="similarity">
    <text evidence="10">Belongs to the DEAD box helicase family.</text>
</comment>